<proteinExistence type="predicted"/>
<dbReference type="VEuPathDB" id="FungiDB:FUN_023609"/>
<gene>
    <name evidence="1" type="ORF">RhiirA5_495979</name>
</gene>
<dbReference type="AlphaFoldDB" id="A0A2N0Q3J3"/>
<dbReference type="VEuPathDB" id="FungiDB:RhiirA1_441639"/>
<comment type="caution">
    <text evidence="1">The sequence shown here is derived from an EMBL/GenBank/DDBJ whole genome shotgun (WGS) entry which is preliminary data.</text>
</comment>
<protein>
    <submittedName>
        <fullName evidence="1">Uncharacterized protein</fullName>
    </submittedName>
</protein>
<sequence>MKLNKVFGFDKKNDNNLQSVLNFPTITLEGNFITAKSLINDKSEIINLTDDINKSNSTCQPLQDLNIVQEKPKQRLEELISKLTADKGTLDEITIELWNGWVTFQSKVGARKKHAVHCDDSRQLFAVSGRFLDNSFLDDLNNIIFFMALEQFWGETSWYVGSLNGMIMVLLDKANNEFLFLQVFWIGNVDAMRYQRHLRRIKLCLLESNQLEQCSKPLTT</sequence>
<reference evidence="1 2" key="1">
    <citation type="submission" date="2016-04" db="EMBL/GenBank/DDBJ databases">
        <title>Genome analyses suggest a sexual origin of heterokaryosis in a supposedly ancient asexual fungus.</title>
        <authorList>
            <person name="Ropars J."/>
            <person name="Sedzielewska K."/>
            <person name="Noel J."/>
            <person name="Charron P."/>
            <person name="Farinelli L."/>
            <person name="Marton T."/>
            <person name="Kruger M."/>
            <person name="Pelin A."/>
            <person name="Brachmann A."/>
            <person name="Corradi N."/>
        </authorList>
    </citation>
    <scope>NUCLEOTIDE SEQUENCE [LARGE SCALE GENOMIC DNA]</scope>
    <source>
        <strain evidence="1 2">A5</strain>
    </source>
</reference>
<evidence type="ECO:0000313" key="1">
    <source>
        <dbReference type="EMBL" id="PKC13662.1"/>
    </source>
</evidence>
<organism evidence="1 2">
    <name type="scientific">Rhizophagus irregularis</name>
    <dbReference type="NCBI Taxonomy" id="588596"/>
    <lineage>
        <taxon>Eukaryota</taxon>
        <taxon>Fungi</taxon>
        <taxon>Fungi incertae sedis</taxon>
        <taxon>Mucoromycota</taxon>
        <taxon>Glomeromycotina</taxon>
        <taxon>Glomeromycetes</taxon>
        <taxon>Glomerales</taxon>
        <taxon>Glomeraceae</taxon>
        <taxon>Rhizophagus</taxon>
    </lineage>
</organism>
<accession>A0A2N0Q3J3</accession>
<evidence type="ECO:0000313" key="2">
    <source>
        <dbReference type="Proteomes" id="UP000232722"/>
    </source>
</evidence>
<name>A0A2N0Q3J3_9GLOM</name>
<dbReference type="VEuPathDB" id="FungiDB:RhiirFUN_001732"/>
<dbReference type="Proteomes" id="UP000232722">
    <property type="component" value="Unassembled WGS sequence"/>
</dbReference>
<dbReference type="EMBL" id="LLXJ01000177">
    <property type="protein sequence ID" value="PKC13662.1"/>
    <property type="molecule type" value="Genomic_DNA"/>
</dbReference>
<dbReference type="VEuPathDB" id="FungiDB:RhiirFUN_001731"/>
<reference evidence="1 2" key="2">
    <citation type="submission" date="2017-09" db="EMBL/GenBank/DDBJ databases">
        <title>Extensive intraspecific genome diversity in a model arbuscular mycorrhizal fungus.</title>
        <authorList>
            <person name="Chen E.C."/>
            <person name="Morin E."/>
            <person name="Beaudet D."/>
            <person name="Noel J."/>
            <person name="Ndikumana S."/>
            <person name="Charron P."/>
            <person name="St-Onge C."/>
            <person name="Giorgi J."/>
            <person name="Grigoriev I.V."/>
            <person name="Roux C."/>
            <person name="Martin F.M."/>
            <person name="Corradi N."/>
        </authorList>
    </citation>
    <scope>NUCLEOTIDE SEQUENCE [LARGE SCALE GENOMIC DNA]</scope>
    <source>
        <strain evidence="1 2">A5</strain>
    </source>
</reference>